<name>A0ABU9VWR1_9CLOT</name>
<dbReference type="SUPFAM" id="SSF53850">
    <property type="entry name" value="Periplasmic binding protein-like II"/>
    <property type="match status" value="1"/>
</dbReference>
<evidence type="ECO:0000313" key="2">
    <source>
        <dbReference type="EMBL" id="MEN1761549.1"/>
    </source>
</evidence>
<dbReference type="RefSeq" id="WP_343186835.1">
    <property type="nucleotide sequence ID" value="NZ_JBCITM010000017.1"/>
</dbReference>
<dbReference type="EMBL" id="JBCITM010000017">
    <property type="protein sequence ID" value="MEN1761549.1"/>
    <property type="molecule type" value="Genomic_DNA"/>
</dbReference>
<dbReference type="Pfam" id="PF13416">
    <property type="entry name" value="SBP_bac_8"/>
    <property type="match status" value="1"/>
</dbReference>
<sequence>MFFKYSKNSKHLNNLKHSNHSKHIKQIEPLRLAAVILAVTLFLSACTSGTAQNPASDTAPTGSAAGTPAPAASTEPVSTEPITLTFLHVFSGPREEAMNEIVQGFNDSQERIRVEHEMVPGWYGGLLEQLQTLAVARQLPDLTIMGLSSHNFMKEGLGAVSVQPYIEQESTDLSDFFPNMLTLGQDEEGEQAAMPFAISTPLIYVNKDLLQQAGIDYVDQPESWEQVREWAKKAAQPSADLAGIGFQLDYDTWQFQTLVESFGGQMASQETQTIHFNDEPGQRVMDFWLTMMHEDGIYPNISGSEAAENFINGSSVMIVATTGNLVNFTENAAFDLGIMLLPKYDNMTNRNPRRVPAGGSNLYIMPSDPEREAAAWEFIKYATSPEAGAIIVEKMGYMAARKSLIEPDGLLAAYMTANPQATRSYDQVEDLGNWYNWPGVHGARIDSIMLDAFAAAFLKEKTGEEALDGAAEEVRHILGW</sequence>
<gene>
    <name evidence="2" type="ORF">AAIG11_13755</name>
</gene>
<proteinExistence type="predicted"/>
<reference evidence="2 3" key="1">
    <citation type="submission" date="2024-04" db="EMBL/GenBank/DDBJ databases">
        <title>Genome sequencing and metabolic network reconstruction of aminoacids and betaine degradation by Anoxynatronum sibiricum.</title>
        <authorList>
            <person name="Detkova E.N."/>
            <person name="Boltjanskaja Y.V."/>
            <person name="Mardanov A.V."/>
            <person name="Kevbrin V."/>
        </authorList>
    </citation>
    <scope>NUCLEOTIDE SEQUENCE [LARGE SCALE GENOMIC DNA]</scope>
    <source>
        <strain evidence="2 3">Z-7981</strain>
    </source>
</reference>
<evidence type="ECO:0000256" key="1">
    <source>
        <dbReference type="SAM" id="MobiDB-lite"/>
    </source>
</evidence>
<dbReference type="InterPro" id="IPR050490">
    <property type="entry name" value="Bact_solute-bd_prot1"/>
</dbReference>
<feature type="region of interest" description="Disordered" evidence="1">
    <location>
        <begin position="50"/>
        <end position="77"/>
    </location>
</feature>
<comment type="caution">
    <text evidence="2">The sequence shown here is derived from an EMBL/GenBank/DDBJ whole genome shotgun (WGS) entry which is preliminary data.</text>
</comment>
<dbReference type="PANTHER" id="PTHR43649:SF30">
    <property type="entry name" value="ABC TRANSPORTER SUBSTRATE-BINDING PROTEIN"/>
    <property type="match status" value="1"/>
</dbReference>
<accession>A0ABU9VWR1</accession>
<dbReference type="Proteomes" id="UP001407405">
    <property type="component" value="Unassembled WGS sequence"/>
</dbReference>
<keyword evidence="3" id="KW-1185">Reference proteome</keyword>
<evidence type="ECO:0000313" key="3">
    <source>
        <dbReference type="Proteomes" id="UP001407405"/>
    </source>
</evidence>
<dbReference type="Gene3D" id="3.40.190.10">
    <property type="entry name" value="Periplasmic binding protein-like II"/>
    <property type="match status" value="2"/>
</dbReference>
<protein>
    <submittedName>
        <fullName evidence="2">ABC transporter substrate-binding protein</fullName>
    </submittedName>
</protein>
<feature type="compositionally biased region" description="Low complexity" evidence="1">
    <location>
        <begin position="54"/>
        <end position="74"/>
    </location>
</feature>
<dbReference type="CDD" id="cd14748">
    <property type="entry name" value="PBP2_UgpB"/>
    <property type="match status" value="1"/>
</dbReference>
<dbReference type="InterPro" id="IPR006059">
    <property type="entry name" value="SBP"/>
</dbReference>
<organism evidence="2 3">
    <name type="scientific">Anoxynatronum sibiricum</name>
    <dbReference type="NCBI Taxonomy" id="210623"/>
    <lineage>
        <taxon>Bacteria</taxon>
        <taxon>Bacillati</taxon>
        <taxon>Bacillota</taxon>
        <taxon>Clostridia</taxon>
        <taxon>Eubacteriales</taxon>
        <taxon>Clostridiaceae</taxon>
        <taxon>Anoxynatronum</taxon>
    </lineage>
</organism>
<dbReference type="PANTHER" id="PTHR43649">
    <property type="entry name" value="ARABINOSE-BINDING PROTEIN-RELATED"/>
    <property type="match status" value="1"/>
</dbReference>